<dbReference type="EMBL" id="JAGMUU010000016">
    <property type="protein sequence ID" value="KAH7136871.1"/>
    <property type="molecule type" value="Genomic_DNA"/>
</dbReference>
<protein>
    <submittedName>
        <fullName evidence="2">Uncharacterized protein</fullName>
    </submittedName>
</protein>
<keyword evidence="3" id="KW-1185">Reference proteome</keyword>
<evidence type="ECO:0000313" key="2">
    <source>
        <dbReference type="EMBL" id="KAH7136871.1"/>
    </source>
</evidence>
<feature type="compositionally biased region" description="Polar residues" evidence="1">
    <location>
        <begin position="42"/>
        <end position="55"/>
    </location>
</feature>
<dbReference type="PANTHER" id="PTHR38116:SF1">
    <property type="entry name" value="BZIP DOMAIN-CONTAINING PROTEIN"/>
    <property type="match status" value="1"/>
</dbReference>
<dbReference type="OrthoDB" id="2245989at2759"/>
<name>A0A9P9EHS2_9HYPO</name>
<dbReference type="AlphaFoldDB" id="A0A9P9EHS2"/>
<dbReference type="InterPro" id="IPR021833">
    <property type="entry name" value="DUF3425"/>
</dbReference>
<evidence type="ECO:0000256" key="1">
    <source>
        <dbReference type="SAM" id="MobiDB-lite"/>
    </source>
</evidence>
<reference evidence="2" key="1">
    <citation type="journal article" date="2021" name="Nat. Commun.">
        <title>Genetic determinants of endophytism in the Arabidopsis root mycobiome.</title>
        <authorList>
            <person name="Mesny F."/>
            <person name="Miyauchi S."/>
            <person name="Thiergart T."/>
            <person name="Pickel B."/>
            <person name="Atanasova L."/>
            <person name="Karlsson M."/>
            <person name="Huettel B."/>
            <person name="Barry K.W."/>
            <person name="Haridas S."/>
            <person name="Chen C."/>
            <person name="Bauer D."/>
            <person name="Andreopoulos W."/>
            <person name="Pangilinan J."/>
            <person name="LaButti K."/>
            <person name="Riley R."/>
            <person name="Lipzen A."/>
            <person name="Clum A."/>
            <person name="Drula E."/>
            <person name="Henrissat B."/>
            <person name="Kohler A."/>
            <person name="Grigoriev I.V."/>
            <person name="Martin F.M."/>
            <person name="Hacquard S."/>
        </authorList>
    </citation>
    <scope>NUCLEOTIDE SEQUENCE</scope>
    <source>
        <strain evidence="2">MPI-CAGE-AT-0021</strain>
    </source>
</reference>
<evidence type="ECO:0000313" key="3">
    <source>
        <dbReference type="Proteomes" id="UP000717696"/>
    </source>
</evidence>
<dbReference type="PANTHER" id="PTHR38116">
    <property type="entry name" value="CHROMOSOME 7, WHOLE GENOME SHOTGUN SEQUENCE"/>
    <property type="match status" value="1"/>
</dbReference>
<sequence>MPAQVEVHDLQEDWTNLKLGRKESGCKIASIRAQRPIAPKSPRSSSHTTQLVQSTETREGMTPKSQALSAEAHELQLDTERRERISNFAQTAYENYKRCTPRPTHLFALIWFDVVDAITRNAALFGSKLSWLCADELISPFDPHGPDLPASTPEKSYLHSLRPSELQVSTVHHPWSDLLAIPALRDNPLRAIQAGFDEDYLCVDIMRVDENYARRELVRLHGVSRDGRRASHF</sequence>
<dbReference type="Pfam" id="PF11905">
    <property type="entry name" value="DUF3425"/>
    <property type="match status" value="1"/>
</dbReference>
<proteinExistence type="predicted"/>
<gene>
    <name evidence="2" type="ORF">B0J13DRAFT_640475</name>
</gene>
<dbReference type="Proteomes" id="UP000717696">
    <property type="component" value="Unassembled WGS sequence"/>
</dbReference>
<organism evidence="2 3">
    <name type="scientific">Dactylonectria estremocensis</name>
    <dbReference type="NCBI Taxonomy" id="1079267"/>
    <lineage>
        <taxon>Eukaryota</taxon>
        <taxon>Fungi</taxon>
        <taxon>Dikarya</taxon>
        <taxon>Ascomycota</taxon>
        <taxon>Pezizomycotina</taxon>
        <taxon>Sordariomycetes</taxon>
        <taxon>Hypocreomycetidae</taxon>
        <taxon>Hypocreales</taxon>
        <taxon>Nectriaceae</taxon>
        <taxon>Dactylonectria</taxon>
    </lineage>
</organism>
<comment type="caution">
    <text evidence="2">The sequence shown here is derived from an EMBL/GenBank/DDBJ whole genome shotgun (WGS) entry which is preliminary data.</text>
</comment>
<feature type="region of interest" description="Disordered" evidence="1">
    <location>
        <begin position="35"/>
        <end position="69"/>
    </location>
</feature>
<accession>A0A9P9EHS2</accession>